<evidence type="ECO:0000256" key="1">
    <source>
        <dbReference type="SAM" id="MobiDB-lite"/>
    </source>
</evidence>
<reference evidence="2" key="2">
    <citation type="submission" date="2023-05" db="EMBL/GenBank/DDBJ databases">
        <authorList>
            <consortium name="Lawrence Berkeley National Laboratory"/>
            <person name="Steindorff A."/>
            <person name="Hensen N."/>
            <person name="Bonometti L."/>
            <person name="Westerberg I."/>
            <person name="Brannstrom I.O."/>
            <person name="Guillou S."/>
            <person name="Cros-Aarteil S."/>
            <person name="Calhoun S."/>
            <person name="Haridas S."/>
            <person name="Kuo A."/>
            <person name="Mondo S."/>
            <person name="Pangilinan J."/>
            <person name="Riley R."/>
            <person name="Labutti K."/>
            <person name="Andreopoulos B."/>
            <person name="Lipzen A."/>
            <person name="Chen C."/>
            <person name="Yanf M."/>
            <person name="Daum C."/>
            <person name="Ng V."/>
            <person name="Clum A."/>
            <person name="Ohm R."/>
            <person name="Martin F."/>
            <person name="Silar P."/>
            <person name="Natvig D."/>
            <person name="Lalanne C."/>
            <person name="Gautier V."/>
            <person name="Ament-Velasquez S.L."/>
            <person name="Kruys A."/>
            <person name="Hutchinson M.I."/>
            <person name="Powell A.J."/>
            <person name="Barry K."/>
            <person name="Miller A.N."/>
            <person name="Grigoriev I.V."/>
            <person name="Debuchy R."/>
            <person name="Gladieux P."/>
            <person name="Thoren M.H."/>
            <person name="Johannesson H."/>
        </authorList>
    </citation>
    <scope>NUCLEOTIDE SEQUENCE</scope>
    <source>
        <strain evidence="2">CBS 532.94</strain>
    </source>
</reference>
<protein>
    <submittedName>
        <fullName evidence="2">Uncharacterized protein</fullName>
    </submittedName>
</protein>
<organism evidence="2 3">
    <name type="scientific">Achaetomium macrosporum</name>
    <dbReference type="NCBI Taxonomy" id="79813"/>
    <lineage>
        <taxon>Eukaryota</taxon>
        <taxon>Fungi</taxon>
        <taxon>Dikarya</taxon>
        <taxon>Ascomycota</taxon>
        <taxon>Pezizomycotina</taxon>
        <taxon>Sordariomycetes</taxon>
        <taxon>Sordariomycetidae</taxon>
        <taxon>Sordariales</taxon>
        <taxon>Chaetomiaceae</taxon>
        <taxon>Achaetomium</taxon>
    </lineage>
</organism>
<comment type="caution">
    <text evidence="2">The sequence shown here is derived from an EMBL/GenBank/DDBJ whole genome shotgun (WGS) entry which is preliminary data.</text>
</comment>
<dbReference type="EMBL" id="MU860594">
    <property type="protein sequence ID" value="KAK4233299.1"/>
    <property type="molecule type" value="Genomic_DNA"/>
</dbReference>
<gene>
    <name evidence="2" type="ORF">C8A03DRAFT_38993</name>
</gene>
<dbReference type="Proteomes" id="UP001303760">
    <property type="component" value="Unassembled WGS sequence"/>
</dbReference>
<name>A0AAN7H9X1_9PEZI</name>
<sequence length="114" mass="11987">MKPAPNILSAVGRHSIPGTQTWDGSNQFQAPQGAPGRHGRDPTHPTAGGRGGDLHVRLGYDPGRPGFICATGEQNLTGQHWLVSGRQSLLLDCRGGNGGAGGAGENGQVWWRWV</sequence>
<feature type="region of interest" description="Disordered" evidence="1">
    <location>
        <begin position="1"/>
        <end position="56"/>
    </location>
</feature>
<evidence type="ECO:0000313" key="2">
    <source>
        <dbReference type="EMBL" id="KAK4233299.1"/>
    </source>
</evidence>
<accession>A0AAN7H9X1</accession>
<keyword evidence="3" id="KW-1185">Reference proteome</keyword>
<proteinExistence type="predicted"/>
<feature type="compositionally biased region" description="Polar residues" evidence="1">
    <location>
        <begin position="17"/>
        <end position="30"/>
    </location>
</feature>
<reference evidence="2" key="1">
    <citation type="journal article" date="2023" name="Mol. Phylogenet. Evol.">
        <title>Genome-scale phylogeny and comparative genomics of the fungal order Sordariales.</title>
        <authorList>
            <person name="Hensen N."/>
            <person name="Bonometti L."/>
            <person name="Westerberg I."/>
            <person name="Brannstrom I.O."/>
            <person name="Guillou S."/>
            <person name="Cros-Aarteil S."/>
            <person name="Calhoun S."/>
            <person name="Haridas S."/>
            <person name="Kuo A."/>
            <person name="Mondo S."/>
            <person name="Pangilinan J."/>
            <person name="Riley R."/>
            <person name="LaButti K."/>
            <person name="Andreopoulos B."/>
            <person name="Lipzen A."/>
            <person name="Chen C."/>
            <person name="Yan M."/>
            <person name="Daum C."/>
            <person name="Ng V."/>
            <person name="Clum A."/>
            <person name="Steindorff A."/>
            <person name="Ohm R.A."/>
            <person name="Martin F."/>
            <person name="Silar P."/>
            <person name="Natvig D.O."/>
            <person name="Lalanne C."/>
            <person name="Gautier V."/>
            <person name="Ament-Velasquez S.L."/>
            <person name="Kruys A."/>
            <person name="Hutchinson M.I."/>
            <person name="Powell A.J."/>
            <person name="Barry K."/>
            <person name="Miller A.N."/>
            <person name="Grigoriev I.V."/>
            <person name="Debuchy R."/>
            <person name="Gladieux P."/>
            <person name="Hiltunen Thoren M."/>
            <person name="Johannesson H."/>
        </authorList>
    </citation>
    <scope>NUCLEOTIDE SEQUENCE</scope>
    <source>
        <strain evidence="2">CBS 532.94</strain>
    </source>
</reference>
<evidence type="ECO:0000313" key="3">
    <source>
        <dbReference type="Proteomes" id="UP001303760"/>
    </source>
</evidence>
<dbReference type="AlphaFoldDB" id="A0AAN7H9X1"/>